<dbReference type="EMBL" id="GBXM01037999">
    <property type="protein sequence ID" value="JAH70578.1"/>
    <property type="molecule type" value="Transcribed_RNA"/>
</dbReference>
<reference evidence="1" key="2">
    <citation type="journal article" date="2015" name="Fish Shellfish Immunol.">
        <title>Early steps in the European eel (Anguilla anguilla)-Vibrio vulnificus interaction in the gills: Role of the RtxA13 toxin.</title>
        <authorList>
            <person name="Callol A."/>
            <person name="Pajuelo D."/>
            <person name="Ebbesson L."/>
            <person name="Teles M."/>
            <person name="MacKenzie S."/>
            <person name="Amaro C."/>
        </authorList>
    </citation>
    <scope>NUCLEOTIDE SEQUENCE</scope>
</reference>
<organism evidence="1">
    <name type="scientific">Anguilla anguilla</name>
    <name type="common">European freshwater eel</name>
    <name type="synonym">Muraena anguilla</name>
    <dbReference type="NCBI Taxonomy" id="7936"/>
    <lineage>
        <taxon>Eukaryota</taxon>
        <taxon>Metazoa</taxon>
        <taxon>Chordata</taxon>
        <taxon>Craniata</taxon>
        <taxon>Vertebrata</taxon>
        <taxon>Euteleostomi</taxon>
        <taxon>Actinopterygii</taxon>
        <taxon>Neopterygii</taxon>
        <taxon>Teleostei</taxon>
        <taxon>Anguilliformes</taxon>
        <taxon>Anguillidae</taxon>
        <taxon>Anguilla</taxon>
    </lineage>
</organism>
<sequence length="26" mass="3133">MRICCIFLSMRTTFCRASCILFQWDS</sequence>
<evidence type="ECO:0000313" key="1">
    <source>
        <dbReference type="EMBL" id="JAH70578.1"/>
    </source>
</evidence>
<proteinExistence type="predicted"/>
<name>A0A0E9V001_ANGAN</name>
<protein>
    <submittedName>
        <fullName evidence="1">Uncharacterized protein</fullName>
    </submittedName>
</protein>
<reference evidence="1" key="1">
    <citation type="submission" date="2014-11" db="EMBL/GenBank/DDBJ databases">
        <authorList>
            <person name="Amaro Gonzalez C."/>
        </authorList>
    </citation>
    <scope>NUCLEOTIDE SEQUENCE</scope>
</reference>
<accession>A0A0E9V001</accession>
<dbReference type="AlphaFoldDB" id="A0A0E9V001"/>